<evidence type="ECO:0000313" key="7">
    <source>
        <dbReference type="EMBL" id="VZO37214.1"/>
    </source>
</evidence>
<dbReference type="Proteomes" id="UP000419743">
    <property type="component" value="Unassembled WGS sequence"/>
</dbReference>
<evidence type="ECO:0000256" key="5">
    <source>
        <dbReference type="ARBA" id="ARBA00023136"/>
    </source>
</evidence>
<feature type="transmembrane region" description="Helical" evidence="6">
    <location>
        <begin position="38"/>
        <end position="62"/>
    </location>
</feature>
<dbReference type="InterPro" id="IPR050833">
    <property type="entry name" value="Poly_Biosynth_Transport"/>
</dbReference>
<feature type="transmembrane region" description="Helical" evidence="6">
    <location>
        <begin position="12"/>
        <end position="32"/>
    </location>
</feature>
<dbReference type="AlphaFoldDB" id="A0A7M4DJJ4"/>
<feature type="transmembrane region" description="Helical" evidence="6">
    <location>
        <begin position="344"/>
        <end position="363"/>
    </location>
</feature>
<evidence type="ECO:0000256" key="1">
    <source>
        <dbReference type="ARBA" id="ARBA00004651"/>
    </source>
</evidence>
<evidence type="ECO:0000313" key="8">
    <source>
        <dbReference type="Proteomes" id="UP000419743"/>
    </source>
</evidence>
<comment type="caution">
    <text evidence="7">The sequence shown here is derived from an EMBL/GenBank/DDBJ whole genome shotgun (WGS) entry which is preliminary data.</text>
</comment>
<dbReference type="GO" id="GO:0005886">
    <property type="term" value="C:plasma membrane"/>
    <property type="evidence" value="ECO:0007669"/>
    <property type="project" value="UniProtKB-SubCell"/>
</dbReference>
<keyword evidence="3 6" id="KW-0812">Transmembrane</keyword>
<feature type="transmembrane region" description="Helical" evidence="6">
    <location>
        <begin position="237"/>
        <end position="262"/>
    </location>
</feature>
<protein>
    <recommendedName>
        <fullName evidence="9">Polysaccharide biosynthesis protein C-terminal domain-containing protein</fullName>
    </recommendedName>
</protein>
<evidence type="ECO:0000256" key="6">
    <source>
        <dbReference type="SAM" id="Phobius"/>
    </source>
</evidence>
<name>A0A7M4DJJ4_9MICO</name>
<organism evidence="7 8">
    <name type="scientific">Occultella aeris</name>
    <dbReference type="NCBI Taxonomy" id="2761496"/>
    <lineage>
        <taxon>Bacteria</taxon>
        <taxon>Bacillati</taxon>
        <taxon>Actinomycetota</taxon>
        <taxon>Actinomycetes</taxon>
        <taxon>Micrococcales</taxon>
        <taxon>Ruaniaceae</taxon>
        <taxon>Occultella</taxon>
    </lineage>
</organism>
<sequence length="398" mass="40765">MSTAHAIGLVTISRFGTLGVSLVGGVLLARSLDVPARGVLSVSITLVSLLASVGAAGLETAALRSAGGSDGAAVLYTSIRRSAVVAGIAVPVALMLLVFQVPLVGLRPLEVAIAVAAIPLVVLSQLLSNCLLGMRRYRIWTIATVGTVAAYVVGIAGLTIAGVTSLGAYLTAFVLGYVFSAMVLLGSLRGRARRPSRDAATRVATSARRMTAITLLQILFLRIHAPLVQALGSSGAAGLLAVATPLVDALLFLPVAAGLVLLPRYSAQNIAPARPLRDALRVTLITAFGALALGLLAPIVVPFLYGADYAEASTLVQLILPGAVAFALARVLQSHLLAIESYGTLILGSLLAVTLSVVVQLFLSPHLGATGAAIAITAGYITMTVTFCVGYARRPQHA</sequence>
<feature type="transmembrane region" description="Helical" evidence="6">
    <location>
        <begin position="166"/>
        <end position="186"/>
    </location>
</feature>
<feature type="transmembrane region" description="Helical" evidence="6">
    <location>
        <begin position="139"/>
        <end position="160"/>
    </location>
</feature>
<feature type="transmembrane region" description="Helical" evidence="6">
    <location>
        <begin position="282"/>
        <end position="306"/>
    </location>
</feature>
<feature type="transmembrane region" description="Helical" evidence="6">
    <location>
        <begin position="369"/>
        <end position="392"/>
    </location>
</feature>
<evidence type="ECO:0000256" key="3">
    <source>
        <dbReference type="ARBA" id="ARBA00022692"/>
    </source>
</evidence>
<dbReference type="EMBL" id="CACRYJ010000032">
    <property type="protein sequence ID" value="VZO37214.1"/>
    <property type="molecule type" value="Genomic_DNA"/>
</dbReference>
<feature type="transmembrane region" description="Helical" evidence="6">
    <location>
        <begin position="111"/>
        <end position="132"/>
    </location>
</feature>
<reference evidence="7 8" key="1">
    <citation type="submission" date="2019-11" db="EMBL/GenBank/DDBJ databases">
        <authorList>
            <person name="Criscuolo A."/>
        </authorList>
    </citation>
    <scope>NUCLEOTIDE SEQUENCE [LARGE SCALE GENOMIC DNA]</scope>
    <source>
        <strain evidence="7">CIP111667</strain>
    </source>
</reference>
<evidence type="ECO:0008006" key="9">
    <source>
        <dbReference type="Google" id="ProtNLM"/>
    </source>
</evidence>
<keyword evidence="5 6" id="KW-0472">Membrane</keyword>
<evidence type="ECO:0000256" key="2">
    <source>
        <dbReference type="ARBA" id="ARBA00022475"/>
    </source>
</evidence>
<keyword evidence="4 6" id="KW-1133">Transmembrane helix</keyword>
<gene>
    <name evidence="7" type="ORF">HALOF300_02301</name>
</gene>
<dbReference type="RefSeq" id="WP_197522487.1">
    <property type="nucleotide sequence ID" value="NZ_CACRYJ010000032.1"/>
</dbReference>
<dbReference type="PANTHER" id="PTHR30250:SF11">
    <property type="entry name" value="O-ANTIGEN TRANSPORTER-RELATED"/>
    <property type="match status" value="1"/>
</dbReference>
<dbReference type="PANTHER" id="PTHR30250">
    <property type="entry name" value="PST FAMILY PREDICTED COLANIC ACID TRANSPORTER"/>
    <property type="match status" value="1"/>
</dbReference>
<feature type="transmembrane region" description="Helical" evidence="6">
    <location>
        <begin position="207"/>
        <end position="225"/>
    </location>
</feature>
<keyword evidence="8" id="KW-1185">Reference proteome</keyword>
<comment type="subcellular location">
    <subcellularLocation>
        <location evidence="1">Cell membrane</location>
        <topology evidence="1">Multi-pass membrane protein</topology>
    </subcellularLocation>
</comment>
<proteinExistence type="predicted"/>
<accession>A0A7M4DJJ4</accession>
<evidence type="ECO:0000256" key="4">
    <source>
        <dbReference type="ARBA" id="ARBA00022989"/>
    </source>
</evidence>
<feature type="transmembrane region" description="Helical" evidence="6">
    <location>
        <begin position="83"/>
        <end position="105"/>
    </location>
</feature>
<feature type="transmembrane region" description="Helical" evidence="6">
    <location>
        <begin position="312"/>
        <end position="332"/>
    </location>
</feature>
<keyword evidence="2" id="KW-1003">Cell membrane</keyword>